<accession>A0A5K7XB96</accession>
<name>A0A5K7XB96_9BACT</name>
<reference evidence="2" key="1">
    <citation type="submission" date="2019-10" db="EMBL/GenBank/DDBJ databases">
        <title>Lacipirellula parvula gen. nov., sp. nov., representing a lineage of planctomycetes widespread in freshwater anoxic habitats, and description of the family Lacipirellulaceae.</title>
        <authorList>
            <person name="Dedysh S.N."/>
            <person name="Kulichevskaya I.S."/>
            <person name="Beletsky A.V."/>
            <person name="Rakitin A.L."/>
            <person name="Mardanov A.V."/>
            <person name="Ivanova A.A."/>
            <person name="Saltykova V.X."/>
            <person name="Rijpstra W.I.C."/>
            <person name="Sinninghe Damste J.S."/>
            <person name="Ravin N.V."/>
        </authorList>
    </citation>
    <scope>NUCLEOTIDE SEQUENCE [LARGE SCALE GENOMIC DNA]</scope>
    <source>
        <strain evidence="2">PX69</strain>
    </source>
</reference>
<dbReference type="KEGG" id="lpav:PLANPX_3380"/>
<dbReference type="Proteomes" id="UP000326837">
    <property type="component" value="Chromosome"/>
</dbReference>
<protein>
    <submittedName>
        <fullName evidence="1">Uncharacterized protein</fullName>
    </submittedName>
</protein>
<sequence>MIAGGSRWSIERLPHAACLIVAAAARAATLFLGIDHQA</sequence>
<organism evidence="1 2">
    <name type="scientific">Lacipirellula parvula</name>
    <dbReference type="NCBI Taxonomy" id="2650471"/>
    <lineage>
        <taxon>Bacteria</taxon>
        <taxon>Pseudomonadati</taxon>
        <taxon>Planctomycetota</taxon>
        <taxon>Planctomycetia</taxon>
        <taxon>Pirellulales</taxon>
        <taxon>Lacipirellulaceae</taxon>
        <taxon>Lacipirellula</taxon>
    </lineage>
</organism>
<dbReference type="AlphaFoldDB" id="A0A5K7XB96"/>
<evidence type="ECO:0000313" key="2">
    <source>
        <dbReference type="Proteomes" id="UP000326837"/>
    </source>
</evidence>
<gene>
    <name evidence="1" type="ORF">PLANPX_3380</name>
</gene>
<dbReference type="EMBL" id="AP021861">
    <property type="protein sequence ID" value="BBO33768.1"/>
    <property type="molecule type" value="Genomic_DNA"/>
</dbReference>
<evidence type="ECO:0000313" key="1">
    <source>
        <dbReference type="EMBL" id="BBO33768.1"/>
    </source>
</evidence>
<proteinExistence type="predicted"/>
<keyword evidence="2" id="KW-1185">Reference proteome</keyword>